<dbReference type="RefSeq" id="XP_040747362.1">
    <property type="nucleotide sequence ID" value="XM_040886102.1"/>
</dbReference>
<evidence type="ECO:0000256" key="7">
    <source>
        <dbReference type="ARBA" id="ARBA00049158"/>
    </source>
</evidence>
<dbReference type="GO" id="GO:0004401">
    <property type="term" value="F:histidinol-phosphatase activity"/>
    <property type="evidence" value="ECO:0007669"/>
    <property type="project" value="UniProtKB-UniRule"/>
</dbReference>
<sequence length="245" mass="28282">MPFTFHTHSGQQQVGKGMHTIGLTEHIPRCRPQDPTLRQPFPHTSQKPKRLQTKYQDRIKIVIGCETEYITQLDMDRAKQVQEEFGLDYIVGSMYEQIVAKYNGDRTAVFRRYFELQYQMLQALQPTVVGHFDLVRIFHPRDQPDPLLADEAVRRLAVRNIEYIVSYGGVVERDLLREILARRGRITLSDDSHGGSDVAMHYDRLYAYLMEMQVQDVHCVGTGGRIEVFAGAMQDGFWAKNGFCE</sequence>
<evidence type="ECO:0000256" key="3">
    <source>
        <dbReference type="ARBA" id="ARBA00013085"/>
    </source>
</evidence>
<evidence type="ECO:0000313" key="10">
    <source>
        <dbReference type="EMBL" id="ORX74151.1"/>
    </source>
</evidence>
<dbReference type="GO" id="GO:0005737">
    <property type="term" value="C:cytoplasm"/>
    <property type="evidence" value="ECO:0007669"/>
    <property type="project" value="TreeGrafter"/>
</dbReference>
<comment type="similarity">
    <text evidence="2 8">Belongs to the PHP hydrolase family. HisK subfamily.</text>
</comment>
<dbReference type="STRING" id="61395.A0A1Y1WKP6"/>
<evidence type="ECO:0000313" key="11">
    <source>
        <dbReference type="Proteomes" id="UP000193922"/>
    </source>
</evidence>
<evidence type="ECO:0000259" key="9">
    <source>
        <dbReference type="Pfam" id="PF02811"/>
    </source>
</evidence>
<gene>
    <name evidence="10" type="ORF">DL89DRAFT_264103</name>
</gene>
<evidence type="ECO:0000256" key="5">
    <source>
        <dbReference type="ARBA" id="ARBA00022801"/>
    </source>
</evidence>
<dbReference type="Proteomes" id="UP000193922">
    <property type="component" value="Unassembled WGS sequence"/>
</dbReference>
<dbReference type="PANTHER" id="PTHR21039:SF0">
    <property type="entry name" value="HISTIDINOL-PHOSPHATASE"/>
    <property type="match status" value="1"/>
</dbReference>
<accession>A0A1Y1WKP6</accession>
<dbReference type="OrthoDB" id="5957391at2759"/>
<dbReference type="InterPro" id="IPR010140">
    <property type="entry name" value="Histidinol_P_phosphatase_HisJ"/>
</dbReference>
<comment type="catalytic activity">
    <reaction evidence="7 8">
        <text>L-histidinol phosphate + H2O = L-histidinol + phosphate</text>
        <dbReference type="Rhea" id="RHEA:14465"/>
        <dbReference type="ChEBI" id="CHEBI:15377"/>
        <dbReference type="ChEBI" id="CHEBI:43474"/>
        <dbReference type="ChEBI" id="CHEBI:57699"/>
        <dbReference type="ChEBI" id="CHEBI:57980"/>
        <dbReference type="EC" id="3.1.3.15"/>
    </reaction>
</comment>
<keyword evidence="5 8" id="KW-0378">Hydrolase</keyword>
<evidence type="ECO:0000256" key="1">
    <source>
        <dbReference type="ARBA" id="ARBA00004970"/>
    </source>
</evidence>
<name>A0A1Y1WKP6_9FUNG</name>
<dbReference type="AlphaFoldDB" id="A0A1Y1WKP6"/>
<comment type="caution">
    <text evidence="10">The sequence shown here is derived from an EMBL/GenBank/DDBJ whole genome shotgun (WGS) entry which is preliminary data.</text>
</comment>
<reference evidence="10 11" key="1">
    <citation type="submission" date="2016-07" db="EMBL/GenBank/DDBJ databases">
        <title>Pervasive Adenine N6-methylation of Active Genes in Fungi.</title>
        <authorList>
            <consortium name="DOE Joint Genome Institute"/>
            <person name="Mondo S.J."/>
            <person name="Dannebaum R.O."/>
            <person name="Kuo R.C."/>
            <person name="Labutti K."/>
            <person name="Haridas S."/>
            <person name="Kuo A."/>
            <person name="Salamov A."/>
            <person name="Ahrendt S.R."/>
            <person name="Lipzen A."/>
            <person name="Sullivan W."/>
            <person name="Andreopoulos W.B."/>
            <person name="Clum A."/>
            <person name="Lindquist E."/>
            <person name="Daum C."/>
            <person name="Ramamoorthy G.K."/>
            <person name="Gryganskyi A."/>
            <person name="Culley D."/>
            <person name="Magnuson J.K."/>
            <person name="James T.Y."/>
            <person name="O'Malley M.A."/>
            <person name="Stajich J.E."/>
            <person name="Spatafora J.W."/>
            <person name="Visel A."/>
            <person name="Grigoriev I.V."/>
        </authorList>
    </citation>
    <scope>NUCLEOTIDE SEQUENCE [LARGE SCALE GENOMIC DNA]</scope>
    <source>
        <strain evidence="10 11">ATCC 12442</strain>
    </source>
</reference>
<dbReference type="PANTHER" id="PTHR21039">
    <property type="entry name" value="HISTIDINOL PHOSPHATASE-RELATED"/>
    <property type="match status" value="1"/>
</dbReference>
<dbReference type="GO" id="GO:0000105">
    <property type="term" value="P:L-histidine biosynthetic process"/>
    <property type="evidence" value="ECO:0007669"/>
    <property type="project" value="UniProtKB-UniRule"/>
</dbReference>
<comment type="pathway">
    <text evidence="1 8">Amino-acid biosynthesis; L-histidine biosynthesis; L-histidine from 5-phospho-alpha-D-ribose 1-diphosphate: step 8/9.</text>
</comment>
<keyword evidence="4 8" id="KW-0028">Amino-acid biosynthesis</keyword>
<proteinExistence type="inferred from homology"/>
<keyword evidence="6 8" id="KW-0368">Histidine biosynthesis</keyword>
<dbReference type="EC" id="3.1.3.15" evidence="3 8"/>
<dbReference type="SUPFAM" id="SSF89550">
    <property type="entry name" value="PHP domain-like"/>
    <property type="match status" value="1"/>
</dbReference>
<evidence type="ECO:0000256" key="4">
    <source>
        <dbReference type="ARBA" id="ARBA00022605"/>
    </source>
</evidence>
<evidence type="ECO:0000256" key="8">
    <source>
        <dbReference type="RuleBase" id="RU366003"/>
    </source>
</evidence>
<dbReference type="EMBL" id="MCFD01000001">
    <property type="protein sequence ID" value="ORX74151.1"/>
    <property type="molecule type" value="Genomic_DNA"/>
</dbReference>
<organism evidence="10 11">
    <name type="scientific">Linderina pennispora</name>
    <dbReference type="NCBI Taxonomy" id="61395"/>
    <lineage>
        <taxon>Eukaryota</taxon>
        <taxon>Fungi</taxon>
        <taxon>Fungi incertae sedis</taxon>
        <taxon>Zoopagomycota</taxon>
        <taxon>Kickxellomycotina</taxon>
        <taxon>Kickxellomycetes</taxon>
        <taxon>Kickxellales</taxon>
        <taxon>Kickxellaceae</taxon>
        <taxon>Linderina</taxon>
    </lineage>
</organism>
<protein>
    <recommendedName>
        <fullName evidence="3 8">Histidinol-phosphatase</fullName>
        <shortName evidence="8">HolPase</shortName>
        <ecNumber evidence="3 8">3.1.3.15</ecNumber>
    </recommendedName>
</protein>
<dbReference type="InterPro" id="IPR004013">
    <property type="entry name" value="PHP_dom"/>
</dbReference>
<keyword evidence="11" id="KW-1185">Reference proteome</keyword>
<feature type="domain" description="PHP" evidence="9">
    <location>
        <begin position="15"/>
        <end position="172"/>
    </location>
</feature>
<dbReference type="UniPathway" id="UPA00031">
    <property type="reaction ID" value="UER00013"/>
</dbReference>
<dbReference type="Gene3D" id="3.20.20.140">
    <property type="entry name" value="Metal-dependent hydrolases"/>
    <property type="match status" value="1"/>
</dbReference>
<dbReference type="GeneID" id="63802750"/>
<dbReference type="Pfam" id="PF02811">
    <property type="entry name" value="PHP"/>
    <property type="match status" value="1"/>
</dbReference>
<dbReference type="InterPro" id="IPR016195">
    <property type="entry name" value="Pol/histidinol_Pase-like"/>
</dbReference>
<evidence type="ECO:0000256" key="6">
    <source>
        <dbReference type="ARBA" id="ARBA00023102"/>
    </source>
</evidence>
<evidence type="ECO:0000256" key="2">
    <source>
        <dbReference type="ARBA" id="ARBA00009152"/>
    </source>
</evidence>